<protein>
    <submittedName>
        <fullName evidence="1">Uncharacterized protein</fullName>
    </submittedName>
</protein>
<accession>A0AAV4PPI7</accession>
<comment type="caution">
    <text evidence="1">The sequence shown here is derived from an EMBL/GenBank/DDBJ whole genome shotgun (WGS) entry which is preliminary data.</text>
</comment>
<dbReference type="Proteomes" id="UP001054837">
    <property type="component" value="Unassembled WGS sequence"/>
</dbReference>
<dbReference type="AlphaFoldDB" id="A0AAV4PPI7"/>
<gene>
    <name evidence="1" type="ORF">CDAR_283991</name>
</gene>
<evidence type="ECO:0000313" key="1">
    <source>
        <dbReference type="EMBL" id="GIX97137.1"/>
    </source>
</evidence>
<organism evidence="1 2">
    <name type="scientific">Caerostris darwini</name>
    <dbReference type="NCBI Taxonomy" id="1538125"/>
    <lineage>
        <taxon>Eukaryota</taxon>
        <taxon>Metazoa</taxon>
        <taxon>Ecdysozoa</taxon>
        <taxon>Arthropoda</taxon>
        <taxon>Chelicerata</taxon>
        <taxon>Arachnida</taxon>
        <taxon>Araneae</taxon>
        <taxon>Araneomorphae</taxon>
        <taxon>Entelegynae</taxon>
        <taxon>Araneoidea</taxon>
        <taxon>Araneidae</taxon>
        <taxon>Caerostris</taxon>
    </lineage>
</organism>
<reference evidence="1 2" key="1">
    <citation type="submission" date="2021-06" db="EMBL/GenBank/DDBJ databases">
        <title>Caerostris darwini draft genome.</title>
        <authorList>
            <person name="Kono N."/>
            <person name="Arakawa K."/>
        </authorList>
    </citation>
    <scope>NUCLEOTIDE SEQUENCE [LARGE SCALE GENOMIC DNA]</scope>
</reference>
<sequence length="112" mass="12415">MLPSGHSGALKRKTFFSRVGGFFSLGTADKTNTIATVVSFSDEETPSGEYSFQHFIDLSQQFRGSFPRLGIKLNERGVHTVWSSHSGNEGESLFPFHNNFANYPVCLLEVLP</sequence>
<keyword evidence="2" id="KW-1185">Reference proteome</keyword>
<evidence type="ECO:0000313" key="2">
    <source>
        <dbReference type="Proteomes" id="UP001054837"/>
    </source>
</evidence>
<proteinExistence type="predicted"/>
<name>A0AAV4PPI7_9ARAC</name>
<dbReference type="EMBL" id="BPLQ01003005">
    <property type="protein sequence ID" value="GIX97137.1"/>
    <property type="molecule type" value="Genomic_DNA"/>
</dbReference>